<protein>
    <recommendedName>
        <fullName evidence="2">prolyl oligopeptidase</fullName>
        <ecNumber evidence="2">3.4.21.26</ecNumber>
    </recommendedName>
</protein>
<dbReference type="PANTHER" id="PTHR42881:SF2">
    <property type="entry name" value="PROLYL ENDOPEPTIDASE"/>
    <property type="match status" value="1"/>
</dbReference>
<evidence type="ECO:0000313" key="8">
    <source>
        <dbReference type="EMBL" id="MBP2435952.1"/>
    </source>
</evidence>
<dbReference type="Gene3D" id="2.130.10.120">
    <property type="entry name" value="Prolyl oligopeptidase, N-terminal domain"/>
    <property type="match status" value="1"/>
</dbReference>
<dbReference type="Gene3D" id="3.40.50.1820">
    <property type="entry name" value="alpha/beta hydrolase"/>
    <property type="match status" value="1"/>
</dbReference>
<dbReference type="InterPro" id="IPR029058">
    <property type="entry name" value="AB_hydrolase_fold"/>
</dbReference>
<comment type="catalytic activity">
    <reaction evidence="1">
        <text>Hydrolysis of Pro-|-Xaa &gt;&gt; Ala-|-Xaa in oligopeptides.</text>
        <dbReference type="EC" id="3.4.21.26"/>
    </reaction>
</comment>
<sequence>MATGKIRTSSLSQTMPLVLPRLIAAGHDVERTAIGIRAGKLLVITDDDAARYRLIAIDLTTGESSDIVPEHDEDVLLDAGLTASGLVLTYSHDASHRMQLASDDGVLGDALPLGQGISVTASDATTETDIVFVTTTSFTDPGTRHRFTVSGNRVTGSEALPRTASAPRTATRIIRAKSAGGTLVVPHLRGGGEYGAEWHRQGTKERKQNVFDDLFAVAEHLFADQLAFAAHDTGLTLA</sequence>
<evidence type="ECO:0000256" key="2">
    <source>
        <dbReference type="ARBA" id="ARBA00011897"/>
    </source>
</evidence>
<dbReference type="RefSeq" id="WP_241244994.1">
    <property type="nucleotide sequence ID" value="NZ_CP049253.1"/>
</dbReference>
<evidence type="ECO:0000256" key="5">
    <source>
        <dbReference type="ARBA" id="ARBA00022825"/>
    </source>
</evidence>
<evidence type="ECO:0000256" key="4">
    <source>
        <dbReference type="ARBA" id="ARBA00022801"/>
    </source>
</evidence>
<name>A0ABS4ZF91_9MICO</name>
<reference evidence="8 9" key="1">
    <citation type="submission" date="2021-03" db="EMBL/GenBank/DDBJ databases">
        <title>Sequencing the genomes of 1000 actinobacteria strains.</title>
        <authorList>
            <person name="Klenk H.-P."/>
        </authorList>
    </citation>
    <scope>NUCLEOTIDE SEQUENCE [LARGE SCALE GENOMIC DNA]</scope>
    <source>
        <strain evidence="8 9">DSM 24221</strain>
    </source>
</reference>
<dbReference type="PRINTS" id="PR00862">
    <property type="entry name" value="PROLIGOPTASE"/>
</dbReference>
<dbReference type="InterPro" id="IPR002470">
    <property type="entry name" value="Peptidase_S9A"/>
</dbReference>
<dbReference type="InterPro" id="IPR051167">
    <property type="entry name" value="Prolyl_oligopep/macrocyclase"/>
</dbReference>
<evidence type="ECO:0000259" key="6">
    <source>
        <dbReference type="Pfam" id="PF00326"/>
    </source>
</evidence>
<dbReference type="EMBL" id="JAGIOL010000001">
    <property type="protein sequence ID" value="MBP2435952.1"/>
    <property type="molecule type" value="Genomic_DNA"/>
</dbReference>
<comment type="caution">
    <text evidence="8">The sequence shown here is derived from an EMBL/GenBank/DDBJ whole genome shotgun (WGS) entry which is preliminary data.</text>
</comment>
<keyword evidence="5" id="KW-0720">Serine protease</keyword>
<dbReference type="Pfam" id="PF02897">
    <property type="entry name" value="Peptidase_S9_N"/>
    <property type="match status" value="1"/>
</dbReference>
<evidence type="ECO:0000259" key="7">
    <source>
        <dbReference type="Pfam" id="PF02897"/>
    </source>
</evidence>
<dbReference type="PANTHER" id="PTHR42881">
    <property type="entry name" value="PROLYL ENDOPEPTIDASE"/>
    <property type="match status" value="1"/>
</dbReference>
<evidence type="ECO:0000313" key="9">
    <source>
        <dbReference type="Proteomes" id="UP001519362"/>
    </source>
</evidence>
<proteinExistence type="predicted"/>
<keyword evidence="9" id="KW-1185">Reference proteome</keyword>
<keyword evidence="4" id="KW-0378">Hydrolase</keyword>
<evidence type="ECO:0000256" key="3">
    <source>
        <dbReference type="ARBA" id="ARBA00022670"/>
    </source>
</evidence>
<feature type="domain" description="Peptidase S9 prolyl oligopeptidase catalytic" evidence="6">
    <location>
        <begin position="176"/>
        <end position="225"/>
    </location>
</feature>
<accession>A0ABS4ZF91</accession>
<dbReference type="InterPro" id="IPR001375">
    <property type="entry name" value="Peptidase_S9_cat"/>
</dbReference>
<dbReference type="SUPFAM" id="SSF50993">
    <property type="entry name" value="Peptidase/esterase 'gauge' domain"/>
    <property type="match status" value="1"/>
</dbReference>
<dbReference type="Pfam" id="PF00326">
    <property type="entry name" value="Peptidase_S9"/>
    <property type="match status" value="1"/>
</dbReference>
<evidence type="ECO:0000256" key="1">
    <source>
        <dbReference type="ARBA" id="ARBA00001070"/>
    </source>
</evidence>
<gene>
    <name evidence="8" type="ORF">JOF34_000538</name>
</gene>
<dbReference type="SUPFAM" id="SSF53474">
    <property type="entry name" value="alpha/beta-Hydrolases"/>
    <property type="match status" value="1"/>
</dbReference>
<dbReference type="EC" id="3.4.21.26" evidence="2"/>
<organism evidence="8 9">
    <name type="scientific">Microbacterium amylolyticum</name>
    <dbReference type="NCBI Taxonomy" id="936337"/>
    <lineage>
        <taxon>Bacteria</taxon>
        <taxon>Bacillati</taxon>
        <taxon>Actinomycetota</taxon>
        <taxon>Actinomycetes</taxon>
        <taxon>Micrococcales</taxon>
        <taxon>Microbacteriaceae</taxon>
        <taxon>Microbacterium</taxon>
    </lineage>
</organism>
<feature type="domain" description="Peptidase S9A N-terminal" evidence="7">
    <location>
        <begin position="38"/>
        <end position="150"/>
    </location>
</feature>
<dbReference type="InterPro" id="IPR023302">
    <property type="entry name" value="Pept_S9A_N"/>
</dbReference>
<keyword evidence="3" id="KW-0645">Protease</keyword>
<dbReference type="Proteomes" id="UP001519362">
    <property type="component" value="Unassembled WGS sequence"/>
</dbReference>